<comment type="caution">
    <text evidence="1">The sequence shown here is derived from an EMBL/GenBank/DDBJ whole genome shotgun (WGS) entry which is preliminary data.</text>
</comment>
<evidence type="ECO:0000313" key="1">
    <source>
        <dbReference type="EMBL" id="EGH29869.1"/>
    </source>
</evidence>
<proteinExistence type="predicted"/>
<feature type="non-terminal residue" evidence="1">
    <location>
        <position position="1"/>
    </location>
</feature>
<protein>
    <submittedName>
        <fullName evidence="1">Uncharacterized protein</fullName>
    </submittedName>
</protein>
<dbReference type="EMBL" id="AEAH01000620">
    <property type="protein sequence ID" value="EGH29869.1"/>
    <property type="molecule type" value="Genomic_DNA"/>
</dbReference>
<dbReference type="AlphaFoldDB" id="F3FI33"/>
<reference evidence="1 2" key="1">
    <citation type="journal article" date="2011" name="PLoS Pathog.">
        <title>Dynamic evolution of pathogenicity revealed by sequencing and comparative genomics of 19 Pseudomonas syringae isolates.</title>
        <authorList>
            <person name="Baltrus D.A."/>
            <person name="Nishimura M.T."/>
            <person name="Romanchuk A."/>
            <person name="Chang J.H."/>
            <person name="Mukhtar M.S."/>
            <person name="Cherkis K."/>
            <person name="Roach J."/>
            <person name="Grant S.R."/>
            <person name="Jones C.D."/>
            <person name="Dangl J.L."/>
        </authorList>
    </citation>
    <scope>NUCLEOTIDE SEQUENCE [LARGE SCALE GENOMIC DNA]</scope>
    <source>
        <strain evidence="2">M301072PT</strain>
    </source>
</reference>
<sequence length="28" mass="3160">SRFWRGGGPADYFQLGPEALFKMFRPGA</sequence>
<accession>F3FI33</accession>
<organism evidence="1 2">
    <name type="scientific">Pseudomonas syringae pv. japonica str. M301072</name>
    <dbReference type="NCBI Taxonomy" id="629262"/>
    <lineage>
        <taxon>Bacteria</taxon>
        <taxon>Pseudomonadati</taxon>
        <taxon>Pseudomonadota</taxon>
        <taxon>Gammaproteobacteria</taxon>
        <taxon>Pseudomonadales</taxon>
        <taxon>Pseudomonadaceae</taxon>
        <taxon>Pseudomonas</taxon>
        <taxon>Pseudomonas syringae</taxon>
    </lineage>
</organism>
<dbReference type="HOGENOM" id="CLU_3411649_0_0_6"/>
<dbReference type="Proteomes" id="UP000004471">
    <property type="component" value="Unassembled WGS sequence"/>
</dbReference>
<evidence type="ECO:0000313" key="2">
    <source>
        <dbReference type="Proteomes" id="UP000004471"/>
    </source>
</evidence>
<name>F3FI33_PSESX</name>
<gene>
    <name evidence="1" type="ORF">PSYJA_13210</name>
</gene>